<protein>
    <recommendedName>
        <fullName evidence="3">Response regulatory domain-containing protein</fullName>
    </recommendedName>
</protein>
<dbReference type="EMBL" id="AP021876">
    <property type="protein sequence ID" value="BBO82189.1"/>
    <property type="molecule type" value="Genomic_DNA"/>
</dbReference>
<name>A0A5K7ZQ39_9BACT</name>
<proteinExistence type="predicted"/>
<evidence type="ECO:0000313" key="4">
    <source>
        <dbReference type="EMBL" id="BBO82189.1"/>
    </source>
</evidence>
<dbReference type="InterPro" id="IPR050595">
    <property type="entry name" value="Bact_response_regulator"/>
</dbReference>
<sequence length="139" mass="15161">MVSAKQPAKTILVVEDEPDTSIFLSNLLAANGFCPICASTIVEGLKKAVDGCPDLVIINAMLPGEAGLRLYRSLRCSDRLCHIPIVMLSTVDKSMFYHWPGTRRSPSGRHIPEPEAYLQKPPEADELLAVVNRLCATKG</sequence>
<dbReference type="InterPro" id="IPR001789">
    <property type="entry name" value="Sig_transdc_resp-reg_receiver"/>
</dbReference>
<dbReference type="PANTHER" id="PTHR44591:SF3">
    <property type="entry name" value="RESPONSE REGULATORY DOMAIN-CONTAINING PROTEIN"/>
    <property type="match status" value="1"/>
</dbReference>
<gene>
    <name evidence="4" type="ORF">DSCO28_27550</name>
</gene>
<evidence type="ECO:0000313" key="5">
    <source>
        <dbReference type="Proteomes" id="UP000425960"/>
    </source>
</evidence>
<dbReference type="RefSeq" id="WP_162458912.1">
    <property type="nucleotide sequence ID" value="NZ_AP021876.1"/>
</dbReference>
<organism evidence="4 5">
    <name type="scientific">Desulfosarcina ovata subsp. sediminis</name>
    <dbReference type="NCBI Taxonomy" id="885957"/>
    <lineage>
        <taxon>Bacteria</taxon>
        <taxon>Pseudomonadati</taxon>
        <taxon>Thermodesulfobacteriota</taxon>
        <taxon>Desulfobacteria</taxon>
        <taxon>Desulfobacterales</taxon>
        <taxon>Desulfosarcinaceae</taxon>
        <taxon>Desulfosarcina</taxon>
    </lineage>
</organism>
<feature type="domain" description="Response regulatory" evidence="3">
    <location>
        <begin position="10"/>
        <end position="135"/>
    </location>
</feature>
<evidence type="ECO:0000256" key="1">
    <source>
        <dbReference type="ARBA" id="ARBA00022553"/>
    </source>
</evidence>
<keyword evidence="1" id="KW-0597">Phosphoprotein</keyword>
<dbReference type="InterPro" id="IPR011006">
    <property type="entry name" value="CheY-like_superfamily"/>
</dbReference>
<dbReference type="PANTHER" id="PTHR44591">
    <property type="entry name" value="STRESS RESPONSE REGULATOR PROTEIN 1"/>
    <property type="match status" value="1"/>
</dbReference>
<dbReference type="GO" id="GO:0000160">
    <property type="term" value="P:phosphorelay signal transduction system"/>
    <property type="evidence" value="ECO:0007669"/>
    <property type="project" value="InterPro"/>
</dbReference>
<dbReference type="Pfam" id="PF00072">
    <property type="entry name" value="Response_reg"/>
    <property type="match status" value="1"/>
</dbReference>
<comment type="caution">
    <text evidence="2">Lacks conserved residue(s) required for the propagation of feature annotation.</text>
</comment>
<dbReference type="PROSITE" id="PS50110">
    <property type="entry name" value="RESPONSE_REGULATORY"/>
    <property type="match status" value="1"/>
</dbReference>
<evidence type="ECO:0000259" key="3">
    <source>
        <dbReference type="PROSITE" id="PS50110"/>
    </source>
</evidence>
<dbReference type="Gene3D" id="3.40.50.2300">
    <property type="match status" value="1"/>
</dbReference>
<evidence type="ECO:0000256" key="2">
    <source>
        <dbReference type="PROSITE-ProRule" id="PRU00169"/>
    </source>
</evidence>
<dbReference type="KEGG" id="dov:DSCO28_27550"/>
<accession>A0A5K7ZQ39</accession>
<dbReference type="AlphaFoldDB" id="A0A5K7ZQ39"/>
<dbReference type="SUPFAM" id="SSF52172">
    <property type="entry name" value="CheY-like"/>
    <property type="match status" value="1"/>
</dbReference>
<dbReference type="SMART" id="SM00448">
    <property type="entry name" value="REC"/>
    <property type="match status" value="1"/>
</dbReference>
<dbReference type="Proteomes" id="UP000425960">
    <property type="component" value="Chromosome"/>
</dbReference>
<reference evidence="4 5" key="1">
    <citation type="submission" date="2019-11" db="EMBL/GenBank/DDBJ databases">
        <title>Comparative genomics of hydrocarbon-degrading Desulfosarcina strains.</title>
        <authorList>
            <person name="Watanabe M."/>
            <person name="Kojima H."/>
            <person name="Fukui M."/>
        </authorList>
    </citation>
    <scope>NUCLEOTIDE SEQUENCE [LARGE SCALE GENOMIC DNA]</scope>
    <source>
        <strain evidence="4 5">28bB2T</strain>
    </source>
</reference>